<dbReference type="Pfam" id="PF07291">
    <property type="entry name" value="MauE"/>
    <property type="match status" value="1"/>
</dbReference>
<feature type="transmembrane region" description="Helical" evidence="5">
    <location>
        <begin position="99"/>
        <end position="117"/>
    </location>
</feature>
<feature type="transmembrane region" description="Helical" evidence="5">
    <location>
        <begin position="168"/>
        <end position="186"/>
    </location>
</feature>
<feature type="domain" description="Methylamine utilisation protein MauE" evidence="6">
    <location>
        <begin position="31"/>
        <end position="157"/>
    </location>
</feature>
<dbReference type="STRING" id="234267.Acid_3256"/>
<gene>
    <name evidence="7" type="ordered locus">Acid_3256</name>
</gene>
<dbReference type="InParanoid" id="Q021Y0"/>
<evidence type="ECO:0000259" key="6">
    <source>
        <dbReference type="Pfam" id="PF07291"/>
    </source>
</evidence>
<evidence type="ECO:0000256" key="4">
    <source>
        <dbReference type="ARBA" id="ARBA00023136"/>
    </source>
</evidence>
<evidence type="ECO:0000256" key="1">
    <source>
        <dbReference type="ARBA" id="ARBA00004141"/>
    </source>
</evidence>
<proteinExistence type="predicted"/>
<evidence type="ECO:0000256" key="5">
    <source>
        <dbReference type="SAM" id="Phobius"/>
    </source>
</evidence>
<evidence type="ECO:0000256" key="3">
    <source>
        <dbReference type="ARBA" id="ARBA00022989"/>
    </source>
</evidence>
<sequence length="317" mass="33910">MDRSGTIRSMNDSMAQAGPGLTALEVPGWKSVLSWVSAILLGGLFLASGLWKITDIQGTAVRMAQAKVPDALGLPAALFFGIAETVGAVMILVPRLRRWGAMLLAGMLLAFLGYFAFNYTALRGADCSCIPWLKRVVGPGFFIGDGAMLAMAAFAWLGARRSQGKRTVALIAGAVAVFAAVSFGVGEARQTGTKAPESILVDGKTYSLQHGKVFLYFFDPQCMHCFDAAKKMSQLHWGDTRVVGVPISQPRYAPQFKLDTGFSMMAITSDLEKLKQVFPYVGVPAGVALENGREKAALTKFDGDEPAASLKQFGLVE</sequence>
<name>Q021Y0_SOLUE</name>
<dbReference type="SUPFAM" id="SSF52833">
    <property type="entry name" value="Thioredoxin-like"/>
    <property type="match status" value="1"/>
</dbReference>
<dbReference type="eggNOG" id="COG2259">
    <property type="taxonomic scope" value="Bacteria"/>
</dbReference>
<dbReference type="HOGENOM" id="CLU_876887_0_0_0"/>
<reference evidence="7" key="1">
    <citation type="submission" date="2006-10" db="EMBL/GenBank/DDBJ databases">
        <title>Complete sequence of Solibacter usitatus Ellin6076.</title>
        <authorList>
            <consortium name="US DOE Joint Genome Institute"/>
            <person name="Copeland A."/>
            <person name="Lucas S."/>
            <person name="Lapidus A."/>
            <person name="Barry K."/>
            <person name="Detter J.C."/>
            <person name="Glavina del Rio T."/>
            <person name="Hammon N."/>
            <person name="Israni S."/>
            <person name="Dalin E."/>
            <person name="Tice H."/>
            <person name="Pitluck S."/>
            <person name="Thompson L.S."/>
            <person name="Brettin T."/>
            <person name="Bruce D."/>
            <person name="Han C."/>
            <person name="Tapia R."/>
            <person name="Gilna P."/>
            <person name="Schmutz J."/>
            <person name="Larimer F."/>
            <person name="Land M."/>
            <person name="Hauser L."/>
            <person name="Kyrpides N."/>
            <person name="Mikhailova N."/>
            <person name="Janssen P.H."/>
            <person name="Kuske C.R."/>
            <person name="Richardson P."/>
        </authorList>
    </citation>
    <scope>NUCLEOTIDE SEQUENCE</scope>
    <source>
        <strain evidence="7">Ellin6076</strain>
    </source>
</reference>
<evidence type="ECO:0000256" key="2">
    <source>
        <dbReference type="ARBA" id="ARBA00022692"/>
    </source>
</evidence>
<organism evidence="7">
    <name type="scientific">Solibacter usitatus (strain Ellin6076)</name>
    <dbReference type="NCBI Taxonomy" id="234267"/>
    <lineage>
        <taxon>Bacteria</taxon>
        <taxon>Pseudomonadati</taxon>
        <taxon>Acidobacteriota</taxon>
        <taxon>Terriglobia</taxon>
        <taxon>Bryobacterales</taxon>
        <taxon>Solibacteraceae</taxon>
        <taxon>Candidatus Solibacter</taxon>
    </lineage>
</organism>
<keyword evidence="3 5" id="KW-1133">Transmembrane helix</keyword>
<keyword evidence="4 5" id="KW-0472">Membrane</keyword>
<dbReference type="GO" id="GO:0016020">
    <property type="term" value="C:membrane"/>
    <property type="evidence" value="ECO:0007669"/>
    <property type="project" value="UniProtKB-SubCell"/>
</dbReference>
<dbReference type="GO" id="GO:0030416">
    <property type="term" value="P:methylamine metabolic process"/>
    <property type="evidence" value="ECO:0007669"/>
    <property type="project" value="InterPro"/>
</dbReference>
<feature type="transmembrane region" description="Helical" evidence="5">
    <location>
        <begin position="32"/>
        <end position="51"/>
    </location>
</feature>
<feature type="transmembrane region" description="Helical" evidence="5">
    <location>
        <begin position="71"/>
        <end position="92"/>
    </location>
</feature>
<feature type="transmembrane region" description="Helical" evidence="5">
    <location>
        <begin position="137"/>
        <end position="156"/>
    </location>
</feature>
<accession>Q021Y0</accession>
<dbReference type="InterPro" id="IPR009908">
    <property type="entry name" value="Methylamine_util_MauE"/>
</dbReference>
<comment type="subcellular location">
    <subcellularLocation>
        <location evidence="1">Membrane</location>
        <topology evidence="1">Multi-pass membrane protein</topology>
    </subcellularLocation>
</comment>
<protein>
    <submittedName>
        <fullName evidence="7">DoxX family protein</fullName>
    </submittedName>
</protein>
<dbReference type="KEGG" id="sus:Acid_3256"/>
<keyword evidence="2 5" id="KW-0812">Transmembrane</keyword>
<dbReference type="EMBL" id="CP000473">
    <property type="protein sequence ID" value="ABJ84233.1"/>
    <property type="molecule type" value="Genomic_DNA"/>
</dbReference>
<dbReference type="OrthoDB" id="128081at2"/>
<evidence type="ECO:0000313" key="7">
    <source>
        <dbReference type="EMBL" id="ABJ84233.1"/>
    </source>
</evidence>
<dbReference type="AlphaFoldDB" id="Q021Y0"/>
<dbReference type="InterPro" id="IPR036249">
    <property type="entry name" value="Thioredoxin-like_sf"/>
</dbReference>